<dbReference type="PANTHER" id="PTHR46796">
    <property type="entry name" value="HTH-TYPE TRANSCRIPTIONAL ACTIVATOR RHAS-RELATED"/>
    <property type="match status" value="1"/>
</dbReference>
<evidence type="ECO:0000256" key="2">
    <source>
        <dbReference type="ARBA" id="ARBA00023125"/>
    </source>
</evidence>
<evidence type="ECO:0000259" key="4">
    <source>
        <dbReference type="PROSITE" id="PS01124"/>
    </source>
</evidence>
<dbReference type="AlphaFoldDB" id="A0A7X2Z240"/>
<dbReference type="Pfam" id="PF02311">
    <property type="entry name" value="AraC_binding"/>
    <property type="match status" value="1"/>
</dbReference>
<dbReference type="InterPro" id="IPR050204">
    <property type="entry name" value="AraC_XylS_family_regulators"/>
</dbReference>
<protein>
    <submittedName>
        <fullName evidence="5">Helix-turn-helix domain-containing protein</fullName>
    </submittedName>
</protein>
<evidence type="ECO:0000313" key="5">
    <source>
        <dbReference type="EMBL" id="MUG46186.1"/>
    </source>
</evidence>
<dbReference type="InterPro" id="IPR009057">
    <property type="entry name" value="Homeodomain-like_sf"/>
</dbReference>
<reference evidence="5 6" key="1">
    <citation type="submission" date="2019-11" db="EMBL/GenBank/DDBJ databases">
        <title>Draft genome sequences of five Paenibacillus species of dairy origin.</title>
        <authorList>
            <person name="Olajide A.M."/>
            <person name="Chen S."/>
            <person name="Lapointe G."/>
        </authorList>
    </citation>
    <scope>NUCLEOTIDE SEQUENCE [LARGE SCALE GENOMIC DNA]</scope>
    <source>
        <strain evidence="5 6">12CR55</strain>
    </source>
</reference>
<evidence type="ECO:0000256" key="3">
    <source>
        <dbReference type="ARBA" id="ARBA00023163"/>
    </source>
</evidence>
<dbReference type="SMART" id="SM00342">
    <property type="entry name" value="HTH_ARAC"/>
    <property type="match status" value="1"/>
</dbReference>
<dbReference type="PANTHER" id="PTHR46796:SF2">
    <property type="entry name" value="TRANSCRIPTIONAL REGULATORY PROTEIN"/>
    <property type="match status" value="1"/>
</dbReference>
<gene>
    <name evidence="5" type="ORF">GNP95_14430</name>
</gene>
<keyword evidence="2" id="KW-0238">DNA-binding</keyword>
<dbReference type="SUPFAM" id="SSF51215">
    <property type="entry name" value="Regulatory protein AraC"/>
    <property type="match status" value="1"/>
</dbReference>
<dbReference type="RefSeq" id="WP_330163452.1">
    <property type="nucleotide sequence ID" value="NZ_WNZW01000005.1"/>
</dbReference>
<evidence type="ECO:0000313" key="6">
    <source>
        <dbReference type="Proteomes" id="UP000447876"/>
    </source>
</evidence>
<feature type="domain" description="HTH araC/xylS-type" evidence="4">
    <location>
        <begin position="159"/>
        <end position="256"/>
    </location>
</feature>
<dbReference type="EMBL" id="WNZW01000005">
    <property type="protein sequence ID" value="MUG46186.1"/>
    <property type="molecule type" value="Genomic_DNA"/>
</dbReference>
<proteinExistence type="predicted"/>
<dbReference type="InterPro" id="IPR003313">
    <property type="entry name" value="AraC-bd"/>
</dbReference>
<keyword evidence="3" id="KW-0804">Transcription</keyword>
<dbReference type="GO" id="GO:0043565">
    <property type="term" value="F:sequence-specific DNA binding"/>
    <property type="evidence" value="ECO:0007669"/>
    <property type="project" value="InterPro"/>
</dbReference>
<dbReference type="GO" id="GO:0003700">
    <property type="term" value="F:DNA-binding transcription factor activity"/>
    <property type="evidence" value="ECO:0007669"/>
    <property type="project" value="InterPro"/>
</dbReference>
<name>A0A7X2Z240_9BACL</name>
<dbReference type="Gene3D" id="1.10.10.60">
    <property type="entry name" value="Homeodomain-like"/>
    <property type="match status" value="2"/>
</dbReference>
<dbReference type="InterPro" id="IPR018060">
    <property type="entry name" value="HTH_AraC"/>
</dbReference>
<evidence type="ECO:0000256" key="1">
    <source>
        <dbReference type="ARBA" id="ARBA00023015"/>
    </source>
</evidence>
<comment type="caution">
    <text evidence="5">The sequence shown here is derived from an EMBL/GenBank/DDBJ whole genome shotgun (WGS) entry which is preliminary data.</text>
</comment>
<sequence>MERFIYRQSAGITVLSASIADFQYKKHSHEEYALGVTLRGIQEYHLDGSLQSSHRNGVMLFNPEQNHDGRSQERSGIDYVMVYIHPKLFLDMLGQREVVLFDKPIVYHAGLRQSILNLTNAIFSGRPEALCHELLLGLAGHFSEVEMRTADRQDQAFARKAKEVIQGNVTQVLKLDDVSMLFGMSKYQFIRAFKANTGTSPYQYYLNCKVERAKQLIEKSKDIYLAVSECGFVDLAHLNRHFKNIYGTTAFEYMSHLAAHNLD</sequence>
<dbReference type="SUPFAM" id="SSF46689">
    <property type="entry name" value="Homeodomain-like"/>
    <property type="match status" value="2"/>
</dbReference>
<dbReference type="Pfam" id="PF12833">
    <property type="entry name" value="HTH_18"/>
    <property type="match status" value="1"/>
</dbReference>
<accession>A0A7X2Z240</accession>
<organism evidence="5 6">
    <name type="scientific">Paenibacillus woosongensis</name>
    <dbReference type="NCBI Taxonomy" id="307580"/>
    <lineage>
        <taxon>Bacteria</taxon>
        <taxon>Bacillati</taxon>
        <taxon>Bacillota</taxon>
        <taxon>Bacilli</taxon>
        <taxon>Bacillales</taxon>
        <taxon>Paenibacillaceae</taxon>
        <taxon>Paenibacillus</taxon>
    </lineage>
</organism>
<keyword evidence="1" id="KW-0805">Transcription regulation</keyword>
<dbReference type="PROSITE" id="PS01124">
    <property type="entry name" value="HTH_ARAC_FAMILY_2"/>
    <property type="match status" value="1"/>
</dbReference>
<dbReference type="Proteomes" id="UP000447876">
    <property type="component" value="Unassembled WGS sequence"/>
</dbReference>
<dbReference type="InterPro" id="IPR037923">
    <property type="entry name" value="HTH-like"/>
</dbReference>